<evidence type="ECO:0000313" key="3">
    <source>
        <dbReference type="RefSeq" id="XP_033532787.1"/>
    </source>
</evidence>
<evidence type="ECO:0000313" key="1">
    <source>
        <dbReference type="EMBL" id="KAF1811156.1"/>
    </source>
</evidence>
<proteinExistence type="predicted"/>
<reference evidence="1 3" key="1">
    <citation type="submission" date="2020-01" db="EMBL/GenBank/DDBJ databases">
        <authorList>
            <consortium name="DOE Joint Genome Institute"/>
            <person name="Haridas S."/>
            <person name="Albert R."/>
            <person name="Binder M."/>
            <person name="Bloem J."/>
            <person name="Labutti K."/>
            <person name="Salamov A."/>
            <person name="Andreopoulos B."/>
            <person name="Baker S.E."/>
            <person name="Barry K."/>
            <person name="Bills G."/>
            <person name="Bluhm B.H."/>
            <person name="Cannon C."/>
            <person name="Castanera R."/>
            <person name="Culley D.E."/>
            <person name="Daum C."/>
            <person name="Ezra D."/>
            <person name="Gonzalez J.B."/>
            <person name="Henrissat B."/>
            <person name="Kuo A."/>
            <person name="Liang C."/>
            <person name="Lipzen A."/>
            <person name="Lutzoni F."/>
            <person name="Magnuson J."/>
            <person name="Mondo S."/>
            <person name="Nolan M."/>
            <person name="Ohm R."/>
            <person name="Pangilinan J."/>
            <person name="Park H.-J."/>
            <person name="Ramirez L."/>
            <person name="Alfaro M."/>
            <person name="Sun H."/>
            <person name="Tritt A."/>
            <person name="Yoshinaga Y."/>
            <person name="Zwiers L.-H."/>
            <person name="Turgeon B.G."/>
            <person name="Goodwin S.B."/>
            <person name="Spatafora J.W."/>
            <person name="Crous P.W."/>
            <person name="Grigoriev I.V."/>
        </authorList>
    </citation>
    <scope>NUCLEOTIDE SEQUENCE</scope>
    <source>
        <strain evidence="1 3">CBS 781.70</strain>
    </source>
</reference>
<accession>A0A6G1FZQ2</accession>
<evidence type="ECO:0000313" key="2">
    <source>
        <dbReference type="Proteomes" id="UP000504638"/>
    </source>
</evidence>
<organism evidence="1">
    <name type="scientific">Eremomyces bilateralis CBS 781.70</name>
    <dbReference type="NCBI Taxonomy" id="1392243"/>
    <lineage>
        <taxon>Eukaryota</taxon>
        <taxon>Fungi</taxon>
        <taxon>Dikarya</taxon>
        <taxon>Ascomycota</taxon>
        <taxon>Pezizomycotina</taxon>
        <taxon>Dothideomycetes</taxon>
        <taxon>Dothideomycetes incertae sedis</taxon>
        <taxon>Eremomycetales</taxon>
        <taxon>Eremomycetaceae</taxon>
        <taxon>Eremomyces</taxon>
    </lineage>
</organism>
<keyword evidence="2" id="KW-1185">Reference proteome</keyword>
<protein>
    <submittedName>
        <fullName evidence="1 3">Uncharacterized protein</fullName>
    </submittedName>
</protein>
<dbReference type="RefSeq" id="XP_033532787.1">
    <property type="nucleotide sequence ID" value="XM_033679709.1"/>
</dbReference>
<sequence length="159" mass="17657">MNPDDKYDQMNDLLFGSVPVREAQGNTYQPRTRFYSIPVKDDDALVEDPVDPDNADSDEQIGKYSLAKRSLLYLDTYAWLVWPMMSVRRSNTSNITGTLSRGATKWSGSYVELADEGTIISGTEMCFETSSTTMEPSASLEVGCEHGWSLGLSYIGPMT</sequence>
<dbReference type="GeneID" id="54420279"/>
<dbReference type="OrthoDB" id="4357148at2759"/>
<dbReference type="Proteomes" id="UP000504638">
    <property type="component" value="Unplaced"/>
</dbReference>
<name>A0A6G1FZQ2_9PEZI</name>
<dbReference type="AlphaFoldDB" id="A0A6G1FZQ2"/>
<reference evidence="3" key="3">
    <citation type="submission" date="2025-04" db="UniProtKB">
        <authorList>
            <consortium name="RefSeq"/>
        </authorList>
    </citation>
    <scope>IDENTIFICATION</scope>
    <source>
        <strain evidence="3">CBS 781.70</strain>
    </source>
</reference>
<gene>
    <name evidence="1 3" type="ORF">P152DRAFT_459568</name>
</gene>
<dbReference type="EMBL" id="ML975162">
    <property type="protein sequence ID" value="KAF1811156.1"/>
    <property type="molecule type" value="Genomic_DNA"/>
</dbReference>
<reference evidence="3" key="2">
    <citation type="submission" date="2020-04" db="EMBL/GenBank/DDBJ databases">
        <authorList>
            <consortium name="NCBI Genome Project"/>
        </authorList>
    </citation>
    <scope>NUCLEOTIDE SEQUENCE</scope>
    <source>
        <strain evidence="3">CBS 781.70</strain>
    </source>
</reference>